<name>A0A927CE54_9BACL</name>
<dbReference type="Gene3D" id="1.25.10.10">
    <property type="entry name" value="Leucine-rich Repeat Variant"/>
    <property type="match status" value="1"/>
</dbReference>
<keyword evidence="2" id="KW-0472">Membrane</keyword>
<dbReference type="SUPFAM" id="SSF48371">
    <property type="entry name" value="ARM repeat"/>
    <property type="match status" value="1"/>
</dbReference>
<evidence type="ECO:0000256" key="2">
    <source>
        <dbReference type="SAM" id="Phobius"/>
    </source>
</evidence>
<dbReference type="AlphaFoldDB" id="A0A927CE54"/>
<feature type="compositionally biased region" description="Low complexity" evidence="1">
    <location>
        <begin position="400"/>
        <end position="410"/>
    </location>
</feature>
<reference evidence="3" key="1">
    <citation type="submission" date="2020-09" db="EMBL/GenBank/DDBJ databases">
        <title>A novel bacterium of genus Paenibacillus, isolated from South China Sea.</title>
        <authorList>
            <person name="Huang H."/>
            <person name="Mo K."/>
            <person name="Hu Y."/>
        </authorList>
    </citation>
    <scope>NUCLEOTIDE SEQUENCE</scope>
    <source>
        <strain evidence="3">IB182363</strain>
    </source>
</reference>
<sequence length="420" mass="45186">MPLNAVSAVLPFVYALCGLTAVGFAALYGLRLRNRRRGKLSTAYREKHRDYFNYVGANLEGEEALRPPAGSLEPLELRVIGRKLEEWMEGIEGRHRDRLAELCLTLGLVGLERGRLRSRLPWVRIDAAHRLGAMRAREAAPEMLTLLALEPPGPAGFVIARAAAKCTRSADDLRQLAELLAARAPGSRELAADILASSPLDPQPLYAELLESEDEPLILLALAGLAGGGRLAAPTALARLADDARKEVRVKAAKLLLAYPHLLPNGRLDAFLRHDDWEIRAAAAKAAGELGNPANAVRLRRSLRDGQWWVRHHGAVALTQLGDTGFRVLCETAGAPDESPETRKAAYDAIHEALNRASSPWTDSESLQLAVRWKQMAAAMTAGGYPSGAQQPAFAAGAPVSLAAASSGGPAPVPAERRIR</sequence>
<gene>
    <name evidence="3" type="ORF">IDH45_20130</name>
</gene>
<evidence type="ECO:0000313" key="4">
    <source>
        <dbReference type="Proteomes" id="UP000639396"/>
    </source>
</evidence>
<dbReference type="InterPro" id="IPR016024">
    <property type="entry name" value="ARM-type_fold"/>
</dbReference>
<keyword evidence="4" id="KW-1185">Reference proteome</keyword>
<evidence type="ECO:0000256" key="1">
    <source>
        <dbReference type="SAM" id="MobiDB-lite"/>
    </source>
</evidence>
<dbReference type="EMBL" id="JACXJA010000028">
    <property type="protein sequence ID" value="MBD2864296.1"/>
    <property type="molecule type" value="Genomic_DNA"/>
</dbReference>
<organism evidence="3 4">
    <name type="scientific">Paenibacillus oceani</name>
    <dbReference type="NCBI Taxonomy" id="2772510"/>
    <lineage>
        <taxon>Bacteria</taxon>
        <taxon>Bacillati</taxon>
        <taxon>Bacillota</taxon>
        <taxon>Bacilli</taxon>
        <taxon>Bacillales</taxon>
        <taxon>Paenibacillaceae</taxon>
        <taxon>Paenibacillus</taxon>
    </lineage>
</organism>
<dbReference type="Proteomes" id="UP000639396">
    <property type="component" value="Unassembled WGS sequence"/>
</dbReference>
<accession>A0A927CE54</accession>
<keyword evidence="2" id="KW-0812">Transmembrane</keyword>
<evidence type="ECO:0000313" key="3">
    <source>
        <dbReference type="EMBL" id="MBD2864296.1"/>
    </source>
</evidence>
<keyword evidence="2" id="KW-1133">Transmembrane helix</keyword>
<dbReference type="Pfam" id="PF13646">
    <property type="entry name" value="HEAT_2"/>
    <property type="match status" value="1"/>
</dbReference>
<feature type="transmembrane region" description="Helical" evidence="2">
    <location>
        <begin position="12"/>
        <end position="30"/>
    </location>
</feature>
<protein>
    <submittedName>
        <fullName evidence="3">HEAT repeat domain-containing protein</fullName>
    </submittedName>
</protein>
<dbReference type="RefSeq" id="WP_190929920.1">
    <property type="nucleotide sequence ID" value="NZ_JACXJA010000028.1"/>
</dbReference>
<comment type="caution">
    <text evidence="3">The sequence shown here is derived from an EMBL/GenBank/DDBJ whole genome shotgun (WGS) entry which is preliminary data.</text>
</comment>
<dbReference type="SMART" id="SM00567">
    <property type="entry name" value="EZ_HEAT"/>
    <property type="match status" value="2"/>
</dbReference>
<dbReference type="InterPro" id="IPR004155">
    <property type="entry name" value="PBS_lyase_HEAT"/>
</dbReference>
<proteinExistence type="predicted"/>
<dbReference type="InterPro" id="IPR011989">
    <property type="entry name" value="ARM-like"/>
</dbReference>
<feature type="region of interest" description="Disordered" evidence="1">
    <location>
        <begin position="400"/>
        <end position="420"/>
    </location>
</feature>